<sequence length="418" mass="48168">MWSYGTVFKSISSISLQSLAYGDKFIPMGYYKQLSKISVKTKESQDSKKDLPPWPCHNPYSSQYSSNIHPLRFKSKPNETSLELKYKTVCQETWRWLNEYWSLYNLSYSKAKNAFLEKEKMKNLENNSTEHKISDMGVFHREFLEANKKQRMDFNLKQMSALHNKRSVIDTHCHLCESMFDNDIDNVITRAISSNVHGAIVLTENRNDFSKIFELKKRYPDWINVCLGIHPVQKQEGTHNGQRSVNMKDLKHNLDIILQHKYEIVGIGEIGLDFTQTICSTSELQDLQKSIFTIQIQLAKQLNLPVNVHSRSAGKETIDILKSEGITKVQLHAFDGYYFSIPSSLPRSKQKQELVKALPLDRILVETDAPVLSSSSIQSRTEPDEAIKVCEHIAKIKGIDFETVCQITTEMHLNFMDH</sequence>
<dbReference type="GO" id="GO:0097193">
    <property type="term" value="P:intrinsic apoptotic signaling pathway"/>
    <property type="evidence" value="ECO:0007669"/>
    <property type="project" value="InterPro"/>
</dbReference>
<evidence type="ECO:0000256" key="1">
    <source>
        <dbReference type="ARBA" id="ARBA00009275"/>
    </source>
</evidence>
<evidence type="ECO:0000313" key="6">
    <source>
        <dbReference type="WBParaSite" id="SMTH1_51840.1"/>
    </source>
</evidence>
<keyword evidence="3" id="KW-0378">Hydrolase</keyword>
<dbReference type="InterPro" id="IPR001130">
    <property type="entry name" value="TatD-like"/>
</dbReference>
<proteinExistence type="inferred from homology"/>
<evidence type="ECO:0000256" key="4">
    <source>
        <dbReference type="ARBA" id="ARBA00093287"/>
    </source>
</evidence>
<dbReference type="AlphaFoldDB" id="A0AA85BEU0"/>
<accession>A0AA85BEU0</accession>
<dbReference type="SUPFAM" id="SSF51556">
    <property type="entry name" value="Metallo-dependent hydrolases"/>
    <property type="match status" value="1"/>
</dbReference>
<dbReference type="PANTHER" id="PTHR46317:SF1">
    <property type="entry name" value="HYDROLASE, TATD FAMILY"/>
    <property type="match status" value="1"/>
</dbReference>
<dbReference type="GO" id="GO:0046872">
    <property type="term" value="F:metal ion binding"/>
    <property type="evidence" value="ECO:0007669"/>
    <property type="project" value="UniProtKB-KW"/>
</dbReference>
<protein>
    <submittedName>
        <fullName evidence="6">Uncharacterized protein</fullName>
    </submittedName>
</protein>
<dbReference type="WBParaSite" id="SMTH1_51840.1">
    <property type="protein sequence ID" value="SMTH1_51840.1"/>
    <property type="gene ID" value="SMTH1_51840"/>
</dbReference>
<dbReference type="InterPro" id="IPR032466">
    <property type="entry name" value="Metal_Hydrolase"/>
</dbReference>
<evidence type="ECO:0000256" key="3">
    <source>
        <dbReference type="ARBA" id="ARBA00022801"/>
    </source>
</evidence>
<dbReference type="CDD" id="cd01310">
    <property type="entry name" value="TatD_DNAse"/>
    <property type="match status" value="1"/>
</dbReference>
<dbReference type="Gene3D" id="3.20.20.140">
    <property type="entry name" value="Metal-dependent hydrolases"/>
    <property type="match status" value="1"/>
</dbReference>
<comment type="function">
    <text evidence="4">Exhibits 3'-exonuclease activities and apurinic/apyrimidinic (AP) endonuclease (in vitro). Show preferential AP endonuclease activity on double-stranded DNA substrates and 3'- exonuclease activity on single-stranded DNA.</text>
</comment>
<dbReference type="PROSITE" id="PS01091">
    <property type="entry name" value="TATD_3"/>
    <property type="match status" value="1"/>
</dbReference>
<evidence type="ECO:0000313" key="5">
    <source>
        <dbReference type="Proteomes" id="UP000050791"/>
    </source>
</evidence>
<dbReference type="PANTHER" id="PTHR46317">
    <property type="entry name" value="HYDROLASE OF PHP SUPERFAMILY-RELATED PROTEIN"/>
    <property type="match status" value="1"/>
</dbReference>
<reference evidence="6" key="1">
    <citation type="submission" date="2023-11" db="UniProtKB">
        <authorList>
            <consortium name="WormBaseParasite"/>
        </authorList>
    </citation>
    <scope>IDENTIFICATION</scope>
</reference>
<dbReference type="Proteomes" id="UP000050791">
    <property type="component" value="Unassembled WGS sequence"/>
</dbReference>
<dbReference type="Pfam" id="PF01026">
    <property type="entry name" value="TatD_DNase"/>
    <property type="match status" value="1"/>
</dbReference>
<dbReference type="InterPro" id="IPR018228">
    <property type="entry name" value="DNase_TatD-rel_CS"/>
</dbReference>
<keyword evidence="2" id="KW-0479">Metal-binding</keyword>
<comment type="similarity">
    <text evidence="1">Belongs to the metallo-dependent hydrolases superfamily. TatD-type hydrolase family.</text>
</comment>
<dbReference type="Pfam" id="PF10231">
    <property type="entry name" value="COA8"/>
    <property type="match status" value="1"/>
</dbReference>
<name>A0AA85BEU0_9TREM</name>
<dbReference type="InterPro" id="IPR018796">
    <property type="entry name" value="COA8"/>
</dbReference>
<dbReference type="GO" id="GO:0016788">
    <property type="term" value="F:hydrolase activity, acting on ester bonds"/>
    <property type="evidence" value="ECO:0007669"/>
    <property type="project" value="InterPro"/>
</dbReference>
<evidence type="ECO:0000256" key="2">
    <source>
        <dbReference type="ARBA" id="ARBA00022723"/>
    </source>
</evidence>
<organism evidence="5 6">
    <name type="scientific">Schistosoma mattheei</name>
    <dbReference type="NCBI Taxonomy" id="31246"/>
    <lineage>
        <taxon>Eukaryota</taxon>
        <taxon>Metazoa</taxon>
        <taxon>Spiralia</taxon>
        <taxon>Lophotrochozoa</taxon>
        <taxon>Platyhelminthes</taxon>
        <taxon>Trematoda</taxon>
        <taxon>Digenea</taxon>
        <taxon>Strigeidida</taxon>
        <taxon>Schistosomatoidea</taxon>
        <taxon>Schistosomatidae</taxon>
        <taxon>Schistosoma</taxon>
    </lineage>
</organism>